<comment type="caution">
    <text evidence="1">The sequence shown here is derived from an EMBL/GenBank/DDBJ whole genome shotgun (WGS) entry which is preliminary data.</text>
</comment>
<dbReference type="AlphaFoldDB" id="A0A9P7FZ34"/>
<name>A0A9P7FZ34_9AGAR</name>
<evidence type="ECO:0000313" key="2">
    <source>
        <dbReference type="Proteomes" id="UP000775547"/>
    </source>
</evidence>
<keyword evidence="2" id="KW-1185">Reference proteome</keyword>
<gene>
    <name evidence="1" type="ORF">DXG03_002511</name>
</gene>
<evidence type="ECO:0000313" key="1">
    <source>
        <dbReference type="EMBL" id="KAG5639905.1"/>
    </source>
</evidence>
<accession>A0A9P7FZ34</accession>
<sequence>MVHEFRAHNCPLQAPPPICILSIHSSTHSHLKMSDAEFPIVPPPLLSPEKWLASLKSSMSTLVTTSQSTAAALACVLALLDLAPMTTLLLAAPAVVQAATSSIPLPMDLASLPAFLKSYKVQVVADTKVETRPGTL</sequence>
<feature type="non-terminal residue" evidence="1">
    <location>
        <position position="136"/>
    </location>
</feature>
<proteinExistence type="predicted"/>
<protein>
    <submittedName>
        <fullName evidence="1">Uncharacterized protein</fullName>
    </submittedName>
</protein>
<reference evidence="1" key="1">
    <citation type="submission" date="2020-07" db="EMBL/GenBank/DDBJ databases">
        <authorList>
            <person name="Nieuwenhuis M."/>
            <person name="Van De Peppel L.J.J."/>
        </authorList>
    </citation>
    <scope>NUCLEOTIDE SEQUENCE</scope>
    <source>
        <strain evidence="1">AP01</strain>
        <tissue evidence="1">Mycelium</tissue>
    </source>
</reference>
<organism evidence="1 2">
    <name type="scientific">Asterophora parasitica</name>
    <dbReference type="NCBI Taxonomy" id="117018"/>
    <lineage>
        <taxon>Eukaryota</taxon>
        <taxon>Fungi</taxon>
        <taxon>Dikarya</taxon>
        <taxon>Basidiomycota</taxon>
        <taxon>Agaricomycotina</taxon>
        <taxon>Agaricomycetes</taxon>
        <taxon>Agaricomycetidae</taxon>
        <taxon>Agaricales</taxon>
        <taxon>Tricholomatineae</taxon>
        <taxon>Lyophyllaceae</taxon>
        <taxon>Asterophora</taxon>
    </lineage>
</organism>
<dbReference type="EMBL" id="JABCKV010001725">
    <property type="protein sequence ID" value="KAG5639905.1"/>
    <property type="molecule type" value="Genomic_DNA"/>
</dbReference>
<reference evidence="1" key="2">
    <citation type="submission" date="2021-10" db="EMBL/GenBank/DDBJ databases">
        <title>Phylogenomics reveals ancestral predisposition of the termite-cultivated fungus Termitomyces towards a domesticated lifestyle.</title>
        <authorList>
            <person name="Auxier B."/>
            <person name="Grum-Grzhimaylo A."/>
            <person name="Cardenas M.E."/>
            <person name="Lodge J.D."/>
            <person name="Laessoe T."/>
            <person name="Pedersen O."/>
            <person name="Smith M.E."/>
            <person name="Kuyper T.W."/>
            <person name="Franco-Molano E.A."/>
            <person name="Baroni T.J."/>
            <person name="Aanen D.K."/>
        </authorList>
    </citation>
    <scope>NUCLEOTIDE SEQUENCE</scope>
    <source>
        <strain evidence="1">AP01</strain>
        <tissue evidence="1">Mycelium</tissue>
    </source>
</reference>
<dbReference type="Proteomes" id="UP000775547">
    <property type="component" value="Unassembled WGS sequence"/>
</dbReference>